<sequence length="332" mass="38205">MQQVKPEDITSKDYYFDSYAHFGIHEQMIKDSVRTGSYQEAIERNRKVFEGKVVLDVGCGTGILSMFAVRAGAKHVYAVDCSSIFYMAKEIVELNKFQDKITLIHGMIEKIELPVKVDIIISEWMGYALLYESMLDSVLYARDKWLAPNGLILPDRAVLWICGIEDKEYKSQKINFWKDVYGFNMKCIQSSVLQEPLVDVVNPDCISSSLQLRSFDLYTVKKEDLSFESPFRLNVTRNDYLTAFVVYFDIGFTSLDFPVWFSTSPRAVSTHWRQSVFYLSEELVVSRNETVTGSLSVRPNARNHRDLDFSISFQHKGKINGLVSAVDSYRMR</sequence>
<dbReference type="InterPro" id="IPR025799">
    <property type="entry name" value="Arg_MeTrfase"/>
</dbReference>
<reference evidence="8 10" key="1">
    <citation type="journal article" date="2012" name="Nature">
        <title>Algal genomes reveal evolutionary mosaicism and the fate of nucleomorphs.</title>
        <authorList>
            <consortium name="DOE Joint Genome Institute"/>
            <person name="Curtis B.A."/>
            <person name="Tanifuji G."/>
            <person name="Burki F."/>
            <person name="Gruber A."/>
            <person name="Irimia M."/>
            <person name="Maruyama S."/>
            <person name="Arias M.C."/>
            <person name="Ball S.G."/>
            <person name="Gile G.H."/>
            <person name="Hirakawa Y."/>
            <person name="Hopkins J.F."/>
            <person name="Kuo A."/>
            <person name="Rensing S.A."/>
            <person name="Schmutz J."/>
            <person name="Symeonidi A."/>
            <person name="Elias M."/>
            <person name="Eveleigh R.J."/>
            <person name="Herman E.K."/>
            <person name="Klute M.J."/>
            <person name="Nakayama T."/>
            <person name="Obornik M."/>
            <person name="Reyes-Prieto A."/>
            <person name="Armbrust E.V."/>
            <person name="Aves S.J."/>
            <person name="Beiko R.G."/>
            <person name="Coutinho P."/>
            <person name="Dacks J.B."/>
            <person name="Durnford D.G."/>
            <person name="Fast N.M."/>
            <person name="Green B.R."/>
            <person name="Grisdale C.J."/>
            <person name="Hempel F."/>
            <person name="Henrissat B."/>
            <person name="Hoppner M.P."/>
            <person name="Ishida K."/>
            <person name="Kim E."/>
            <person name="Koreny L."/>
            <person name="Kroth P.G."/>
            <person name="Liu Y."/>
            <person name="Malik S.B."/>
            <person name="Maier U.G."/>
            <person name="McRose D."/>
            <person name="Mock T."/>
            <person name="Neilson J.A."/>
            <person name="Onodera N.T."/>
            <person name="Poole A.M."/>
            <person name="Pritham E.J."/>
            <person name="Richards T.A."/>
            <person name="Rocap G."/>
            <person name="Roy S.W."/>
            <person name="Sarai C."/>
            <person name="Schaack S."/>
            <person name="Shirato S."/>
            <person name="Slamovits C.H."/>
            <person name="Spencer D.F."/>
            <person name="Suzuki S."/>
            <person name="Worden A.Z."/>
            <person name="Zauner S."/>
            <person name="Barry K."/>
            <person name="Bell C."/>
            <person name="Bharti A.K."/>
            <person name="Crow J.A."/>
            <person name="Grimwood J."/>
            <person name="Kramer R."/>
            <person name="Lindquist E."/>
            <person name="Lucas S."/>
            <person name="Salamov A."/>
            <person name="McFadden G.I."/>
            <person name="Lane C.E."/>
            <person name="Keeling P.J."/>
            <person name="Gray M.W."/>
            <person name="Grigoriev I.V."/>
            <person name="Archibald J.M."/>
        </authorList>
    </citation>
    <scope>NUCLEOTIDE SEQUENCE</scope>
    <source>
        <strain evidence="8 10">CCMP2712</strain>
    </source>
</reference>
<protein>
    <recommendedName>
        <fullName evidence="7">Protein arginine N-methyltransferase domain-containing protein</fullName>
    </recommendedName>
</protein>
<dbReference type="PROSITE" id="PS51678">
    <property type="entry name" value="SAM_MT_PRMT"/>
    <property type="match status" value="1"/>
</dbReference>
<dbReference type="PaxDb" id="55529-EKX37628"/>
<organism evidence="8">
    <name type="scientific">Guillardia theta (strain CCMP2712)</name>
    <name type="common">Cryptophyte</name>
    <dbReference type="NCBI Taxonomy" id="905079"/>
    <lineage>
        <taxon>Eukaryota</taxon>
        <taxon>Cryptophyceae</taxon>
        <taxon>Pyrenomonadales</taxon>
        <taxon>Geminigeraceae</taxon>
        <taxon>Guillardia</taxon>
    </lineage>
</organism>
<evidence type="ECO:0000256" key="5">
    <source>
        <dbReference type="ARBA" id="ARBA00023242"/>
    </source>
</evidence>
<dbReference type="RefSeq" id="XP_005824608.1">
    <property type="nucleotide sequence ID" value="XM_005824551.1"/>
</dbReference>
<dbReference type="FunFam" id="2.70.160.11:FF:000001">
    <property type="entry name" value="Blast:Protein arginine N-methyltransferase 1"/>
    <property type="match status" value="1"/>
</dbReference>
<name>L1IMY9_GUITC</name>
<dbReference type="PANTHER" id="PTHR11006:SF53">
    <property type="entry name" value="PROTEIN ARGININE N-METHYLTRANSFERASE 3"/>
    <property type="match status" value="1"/>
</dbReference>
<dbReference type="InterPro" id="IPR055135">
    <property type="entry name" value="PRMT_dom"/>
</dbReference>
<keyword evidence="5" id="KW-0539">Nucleus</keyword>
<reference evidence="10" key="2">
    <citation type="submission" date="2012-11" db="EMBL/GenBank/DDBJ databases">
        <authorList>
            <person name="Kuo A."/>
            <person name="Curtis B.A."/>
            <person name="Tanifuji G."/>
            <person name="Burki F."/>
            <person name="Gruber A."/>
            <person name="Irimia M."/>
            <person name="Maruyama S."/>
            <person name="Arias M.C."/>
            <person name="Ball S.G."/>
            <person name="Gile G.H."/>
            <person name="Hirakawa Y."/>
            <person name="Hopkins J.F."/>
            <person name="Rensing S.A."/>
            <person name="Schmutz J."/>
            <person name="Symeonidi A."/>
            <person name="Elias M."/>
            <person name="Eveleigh R.J."/>
            <person name="Herman E.K."/>
            <person name="Klute M.J."/>
            <person name="Nakayama T."/>
            <person name="Obornik M."/>
            <person name="Reyes-Prieto A."/>
            <person name="Armbrust E.V."/>
            <person name="Aves S.J."/>
            <person name="Beiko R.G."/>
            <person name="Coutinho P."/>
            <person name="Dacks J.B."/>
            <person name="Durnford D.G."/>
            <person name="Fast N.M."/>
            <person name="Green B.R."/>
            <person name="Grisdale C."/>
            <person name="Hempe F."/>
            <person name="Henrissat B."/>
            <person name="Hoppner M.P."/>
            <person name="Ishida K.-I."/>
            <person name="Kim E."/>
            <person name="Koreny L."/>
            <person name="Kroth P.G."/>
            <person name="Liu Y."/>
            <person name="Malik S.-B."/>
            <person name="Maier U.G."/>
            <person name="McRose D."/>
            <person name="Mock T."/>
            <person name="Neilson J.A."/>
            <person name="Onodera N.T."/>
            <person name="Poole A.M."/>
            <person name="Pritham E.J."/>
            <person name="Richards T.A."/>
            <person name="Rocap G."/>
            <person name="Roy S.W."/>
            <person name="Sarai C."/>
            <person name="Schaack S."/>
            <person name="Shirato S."/>
            <person name="Slamovits C.H."/>
            <person name="Spencer D.F."/>
            <person name="Suzuki S."/>
            <person name="Worden A.Z."/>
            <person name="Zauner S."/>
            <person name="Barry K."/>
            <person name="Bell C."/>
            <person name="Bharti A.K."/>
            <person name="Crow J.A."/>
            <person name="Grimwood J."/>
            <person name="Kramer R."/>
            <person name="Lindquist E."/>
            <person name="Lucas S."/>
            <person name="Salamov A."/>
            <person name="McFadden G.I."/>
            <person name="Lane C.E."/>
            <person name="Keeling P.J."/>
            <person name="Gray M.W."/>
            <person name="Grigoriev I.V."/>
            <person name="Archibald J.M."/>
        </authorList>
    </citation>
    <scope>NUCLEOTIDE SEQUENCE</scope>
    <source>
        <strain evidence="10">CCMP2712</strain>
    </source>
</reference>
<dbReference type="HOGENOM" id="CLU_017375_1_2_1"/>
<evidence type="ECO:0000256" key="6">
    <source>
        <dbReference type="PROSITE-ProRule" id="PRU01015"/>
    </source>
</evidence>
<dbReference type="Gene3D" id="3.40.50.150">
    <property type="entry name" value="Vaccinia Virus protein VP39"/>
    <property type="match status" value="1"/>
</dbReference>
<dbReference type="GeneID" id="17294357"/>
<evidence type="ECO:0000256" key="3">
    <source>
        <dbReference type="ARBA" id="ARBA00022679"/>
    </source>
</evidence>
<dbReference type="GO" id="GO:0032259">
    <property type="term" value="P:methylation"/>
    <property type="evidence" value="ECO:0007669"/>
    <property type="project" value="UniProtKB-KW"/>
</dbReference>
<dbReference type="EnsemblProtists" id="EKX37628">
    <property type="protein sequence ID" value="EKX37628"/>
    <property type="gene ID" value="GUITHDRAFT_158580"/>
</dbReference>
<dbReference type="Pfam" id="PF06325">
    <property type="entry name" value="PrmA"/>
    <property type="match status" value="1"/>
</dbReference>
<dbReference type="PANTHER" id="PTHR11006">
    <property type="entry name" value="PROTEIN ARGININE N-METHYLTRANSFERASE"/>
    <property type="match status" value="1"/>
</dbReference>
<dbReference type="Pfam" id="PF22528">
    <property type="entry name" value="PRMT_C"/>
    <property type="match status" value="1"/>
</dbReference>
<dbReference type="GO" id="GO:0016274">
    <property type="term" value="F:protein-arginine N-methyltransferase activity"/>
    <property type="evidence" value="ECO:0007669"/>
    <property type="project" value="InterPro"/>
</dbReference>
<accession>L1IMY9</accession>
<dbReference type="InterPro" id="IPR029063">
    <property type="entry name" value="SAM-dependent_MTases_sf"/>
</dbReference>
<evidence type="ECO:0000256" key="4">
    <source>
        <dbReference type="ARBA" id="ARBA00022691"/>
    </source>
</evidence>
<evidence type="ECO:0000313" key="8">
    <source>
        <dbReference type="EMBL" id="EKX37628.1"/>
    </source>
</evidence>
<keyword evidence="10" id="KW-1185">Reference proteome</keyword>
<evidence type="ECO:0000313" key="9">
    <source>
        <dbReference type="EnsemblProtists" id="EKX37628"/>
    </source>
</evidence>
<dbReference type="eggNOG" id="KOG1499">
    <property type="taxonomic scope" value="Eukaryota"/>
</dbReference>
<evidence type="ECO:0000256" key="1">
    <source>
        <dbReference type="ARBA" id="ARBA00004123"/>
    </source>
</evidence>
<proteinExistence type="predicted"/>
<dbReference type="EMBL" id="JH993057">
    <property type="protein sequence ID" value="EKX37628.1"/>
    <property type="molecule type" value="Genomic_DNA"/>
</dbReference>
<dbReference type="Proteomes" id="UP000011087">
    <property type="component" value="Unassembled WGS sequence"/>
</dbReference>
<keyword evidence="2 6" id="KW-0489">Methyltransferase</keyword>
<dbReference type="OrthoDB" id="7848332at2759"/>
<dbReference type="CDD" id="cd02440">
    <property type="entry name" value="AdoMet_MTases"/>
    <property type="match status" value="1"/>
</dbReference>
<evidence type="ECO:0000313" key="10">
    <source>
        <dbReference type="Proteomes" id="UP000011087"/>
    </source>
</evidence>
<dbReference type="SUPFAM" id="SSF53335">
    <property type="entry name" value="S-adenosyl-L-methionine-dependent methyltransferases"/>
    <property type="match status" value="1"/>
</dbReference>
<dbReference type="STRING" id="905079.L1IMY9"/>
<dbReference type="Gene3D" id="2.70.160.11">
    <property type="entry name" value="Hnrnp arginine n-methyltransferase1"/>
    <property type="match status" value="1"/>
</dbReference>
<dbReference type="GO" id="GO:0042054">
    <property type="term" value="F:histone methyltransferase activity"/>
    <property type="evidence" value="ECO:0007669"/>
    <property type="project" value="TreeGrafter"/>
</dbReference>
<dbReference type="OMA" id="QAMMEPI"/>
<evidence type="ECO:0000259" key="7">
    <source>
        <dbReference type="Pfam" id="PF22528"/>
    </source>
</evidence>
<dbReference type="FunFam" id="3.40.50.150:FF:000116">
    <property type="entry name" value="probable protein arginine N-methyltransferase 1"/>
    <property type="match status" value="1"/>
</dbReference>
<keyword evidence="4 6" id="KW-0949">S-adenosyl-L-methionine</keyword>
<dbReference type="AlphaFoldDB" id="L1IMY9"/>
<evidence type="ECO:0000256" key="2">
    <source>
        <dbReference type="ARBA" id="ARBA00022603"/>
    </source>
</evidence>
<feature type="domain" description="Protein arginine N-methyltransferase" evidence="7">
    <location>
        <begin position="155"/>
        <end position="317"/>
    </location>
</feature>
<reference evidence="9" key="3">
    <citation type="submission" date="2015-06" db="UniProtKB">
        <authorList>
            <consortium name="EnsemblProtists"/>
        </authorList>
    </citation>
    <scope>IDENTIFICATION</scope>
</reference>
<comment type="subcellular location">
    <subcellularLocation>
        <location evidence="1">Nucleus</location>
    </subcellularLocation>
</comment>
<dbReference type="GO" id="GO:0005634">
    <property type="term" value="C:nucleus"/>
    <property type="evidence" value="ECO:0007669"/>
    <property type="project" value="UniProtKB-SubCell"/>
</dbReference>
<gene>
    <name evidence="8" type="ORF">GUITHDRAFT_158580</name>
</gene>
<dbReference type="KEGG" id="gtt:GUITHDRAFT_158580"/>
<keyword evidence="3 6" id="KW-0808">Transferase</keyword>